<protein>
    <submittedName>
        <fullName evidence="1">Uncharacterized protein</fullName>
    </submittedName>
</protein>
<dbReference type="EMBL" id="LXQA011260517">
    <property type="protein sequence ID" value="MCI91020.1"/>
    <property type="molecule type" value="Genomic_DNA"/>
</dbReference>
<evidence type="ECO:0000313" key="2">
    <source>
        <dbReference type="Proteomes" id="UP000265520"/>
    </source>
</evidence>
<sequence>GKPPNNYSIVVGLRKGWSSWQNKGLPRAEVGETKGIKVRHLCAATLLLAILHQAATRKTLAAPSRRRL</sequence>
<feature type="non-terminal residue" evidence="1">
    <location>
        <position position="1"/>
    </location>
</feature>
<organism evidence="1 2">
    <name type="scientific">Trifolium medium</name>
    <dbReference type="NCBI Taxonomy" id="97028"/>
    <lineage>
        <taxon>Eukaryota</taxon>
        <taxon>Viridiplantae</taxon>
        <taxon>Streptophyta</taxon>
        <taxon>Embryophyta</taxon>
        <taxon>Tracheophyta</taxon>
        <taxon>Spermatophyta</taxon>
        <taxon>Magnoliopsida</taxon>
        <taxon>eudicotyledons</taxon>
        <taxon>Gunneridae</taxon>
        <taxon>Pentapetalae</taxon>
        <taxon>rosids</taxon>
        <taxon>fabids</taxon>
        <taxon>Fabales</taxon>
        <taxon>Fabaceae</taxon>
        <taxon>Papilionoideae</taxon>
        <taxon>50 kb inversion clade</taxon>
        <taxon>NPAAA clade</taxon>
        <taxon>Hologalegina</taxon>
        <taxon>IRL clade</taxon>
        <taxon>Trifolieae</taxon>
        <taxon>Trifolium</taxon>
    </lineage>
</organism>
<evidence type="ECO:0000313" key="1">
    <source>
        <dbReference type="EMBL" id="MCI91020.1"/>
    </source>
</evidence>
<reference evidence="1 2" key="1">
    <citation type="journal article" date="2018" name="Front. Plant Sci.">
        <title>Red Clover (Trifolium pratense) and Zigzag Clover (T. medium) - A Picture of Genomic Similarities and Differences.</title>
        <authorList>
            <person name="Dluhosova J."/>
            <person name="Istvanek J."/>
            <person name="Nedelnik J."/>
            <person name="Repkova J."/>
        </authorList>
    </citation>
    <scope>NUCLEOTIDE SEQUENCE [LARGE SCALE GENOMIC DNA]</scope>
    <source>
        <strain evidence="2">cv. 10/8</strain>
        <tissue evidence="1">Leaf</tissue>
    </source>
</reference>
<name>A0A392VX45_9FABA</name>
<dbReference type="AlphaFoldDB" id="A0A392VX45"/>
<comment type="caution">
    <text evidence="1">The sequence shown here is derived from an EMBL/GenBank/DDBJ whole genome shotgun (WGS) entry which is preliminary data.</text>
</comment>
<keyword evidence="2" id="KW-1185">Reference proteome</keyword>
<dbReference type="Proteomes" id="UP000265520">
    <property type="component" value="Unassembled WGS sequence"/>
</dbReference>
<accession>A0A392VX45</accession>
<proteinExistence type="predicted"/>